<name>A0A9E6NUW9_9PSED</name>
<feature type="active site" description="Glycyl thioester intermediate" evidence="6">
    <location>
        <position position="2184"/>
    </location>
</feature>
<reference evidence="8" key="1">
    <citation type="journal article" date="2020" name="Microorganisms">
        <title>Reliable Identification of Environmental Pseudomonas Isolates Using the rpoD Gene.</title>
        <authorList>
            <consortium name="The Broad Institute Genome Sequencing Platform"/>
            <person name="Girard L."/>
            <person name="Lood C."/>
            <person name="Rokni-Zadeh H."/>
            <person name="van Noort V."/>
            <person name="Lavigne R."/>
            <person name="De Mot R."/>
        </authorList>
    </citation>
    <scope>NUCLEOTIDE SEQUENCE</scope>
    <source>
        <strain evidence="8">OE 48.2</strain>
    </source>
</reference>
<evidence type="ECO:0000256" key="3">
    <source>
        <dbReference type="ARBA" id="ARBA00022614"/>
    </source>
</evidence>
<keyword evidence="6" id="KW-0808">Transferase</keyword>
<dbReference type="KEGG" id="pze:HU754_013095"/>
<evidence type="ECO:0000313" key="8">
    <source>
        <dbReference type="EMBL" id="QXI14312.1"/>
    </source>
</evidence>
<dbReference type="Pfam" id="PF13855">
    <property type="entry name" value="LRR_8"/>
    <property type="match status" value="1"/>
</dbReference>
<dbReference type="InterPro" id="IPR046673">
    <property type="entry name" value="ToxA_N"/>
</dbReference>
<dbReference type="InterPro" id="IPR029487">
    <property type="entry name" value="NEL_dom"/>
</dbReference>
<dbReference type="Gene3D" id="1.20.58.360">
    <property type="entry name" value="Shigella T3SS effector IpaH defines"/>
    <property type="match status" value="1"/>
</dbReference>
<dbReference type="GO" id="GO:0061630">
    <property type="term" value="F:ubiquitin protein ligase activity"/>
    <property type="evidence" value="ECO:0007669"/>
    <property type="project" value="UniProtKB-EC"/>
</dbReference>
<dbReference type="RefSeq" id="WP_186624541.1">
    <property type="nucleotide sequence ID" value="NZ_CP077090.1"/>
</dbReference>
<evidence type="ECO:0000259" key="7">
    <source>
        <dbReference type="PROSITE" id="PS52053"/>
    </source>
</evidence>
<dbReference type="SMART" id="SM00369">
    <property type="entry name" value="LRR_TYP"/>
    <property type="match status" value="7"/>
</dbReference>
<proteinExistence type="inferred from homology"/>
<dbReference type="PANTHER" id="PTHR48051">
    <property type="match status" value="1"/>
</dbReference>
<keyword evidence="5" id="KW-0843">Virulence</keyword>
<evidence type="ECO:0000256" key="4">
    <source>
        <dbReference type="ARBA" id="ARBA00022737"/>
    </source>
</evidence>
<evidence type="ECO:0000313" key="9">
    <source>
        <dbReference type="Proteomes" id="UP000627092"/>
    </source>
</evidence>
<protein>
    <recommendedName>
        <fullName evidence="2">RING-type E3 ubiquitin transferase</fullName>
        <ecNumber evidence="2">2.3.2.27</ecNumber>
    </recommendedName>
</protein>
<keyword evidence="6" id="KW-0832">Ubl conjugation</keyword>
<dbReference type="InterPro" id="IPR032675">
    <property type="entry name" value="LRR_dom_sf"/>
</dbReference>
<comment type="catalytic activity">
    <reaction evidence="1">
        <text>S-ubiquitinyl-[E2 ubiquitin-conjugating enzyme]-L-cysteine + [acceptor protein]-L-lysine = [E2 ubiquitin-conjugating enzyme]-L-cysteine + N(6)-ubiquitinyl-[acceptor protein]-L-lysine.</text>
        <dbReference type="EC" id="2.3.2.27"/>
    </reaction>
</comment>
<evidence type="ECO:0000256" key="2">
    <source>
        <dbReference type="ARBA" id="ARBA00012483"/>
    </source>
</evidence>
<evidence type="ECO:0000256" key="6">
    <source>
        <dbReference type="PROSITE-ProRule" id="PRU01398"/>
    </source>
</evidence>
<dbReference type="SUPFAM" id="SSF52047">
    <property type="entry name" value="RNI-like"/>
    <property type="match status" value="1"/>
</dbReference>
<dbReference type="InterPro" id="IPR001611">
    <property type="entry name" value="Leu-rich_rpt"/>
</dbReference>
<feature type="domain" description="NEL" evidence="7">
    <location>
        <begin position="2097"/>
        <end position="2396"/>
    </location>
</feature>
<dbReference type="PROSITE" id="PS52053">
    <property type="entry name" value="NEL"/>
    <property type="match status" value="1"/>
</dbReference>
<keyword evidence="6" id="KW-0964">Secreted</keyword>
<dbReference type="InterPro" id="IPR050216">
    <property type="entry name" value="LRR_domain-containing"/>
</dbReference>
<keyword evidence="6" id="KW-1035">Host cytoplasm</keyword>
<evidence type="ECO:0000256" key="1">
    <source>
        <dbReference type="ARBA" id="ARBA00000900"/>
    </source>
</evidence>
<keyword evidence="6" id="KW-0833">Ubl conjugation pathway</keyword>
<comment type="PTM">
    <text evidence="6">Ubiquitinated in the presence of host E1 ubiquitin-activating enzyme, E2 ubiquitin-conjugating enzyme and ubiquitin.</text>
</comment>
<dbReference type="Gene3D" id="3.80.10.10">
    <property type="entry name" value="Ribonuclease Inhibitor"/>
    <property type="match status" value="3"/>
</dbReference>
<dbReference type="SUPFAM" id="SSF52058">
    <property type="entry name" value="L domain-like"/>
    <property type="match status" value="1"/>
</dbReference>
<gene>
    <name evidence="8" type="ORF">HU754_013095</name>
</gene>
<dbReference type="GO" id="GO:0005737">
    <property type="term" value="C:cytoplasm"/>
    <property type="evidence" value="ECO:0007669"/>
    <property type="project" value="TreeGrafter"/>
</dbReference>
<dbReference type="Proteomes" id="UP000627092">
    <property type="component" value="Chromosome"/>
</dbReference>
<dbReference type="Pfam" id="PF20178">
    <property type="entry name" value="ToxA_N"/>
    <property type="match status" value="1"/>
</dbReference>
<dbReference type="Pfam" id="PF14496">
    <property type="entry name" value="NEL"/>
    <property type="match status" value="1"/>
</dbReference>
<accession>A0A9E6NUW9</accession>
<dbReference type="PROSITE" id="PS51450">
    <property type="entry name" value="LRR"/>
    <property type="match status" value="1"/>
</dbReference>
<reference evidence="8" key="2">
    <citation type="journal article" date="2021" name="Microorganisms">
        <title>The Ever-Expanding Pseudomonas Genus: Description of 43 New Species and Partition of the Pseudomonas putida Group.</title>
        <authorList>
            <person name="Girard L."/>
            <person name="Lood C."/>
            <person name="Hofte M."/>
            <person name="Vandamme P."/>
            <person name="Rokni-Zadeh H."/>
            <person name="van Noort V."/>
            <person name="Lavigne R."/>
            <person name="De Mot R."/>
        </authorList>
    </citation>
    <scope>NUCLEOTIDE SEQUENCE</scope>
    <source>
        <strain evidence="8">OE 48.2</strain>
    </source>
</reference>
<comment type="similarity">
    <text evidence="6">Belongs to the LRR-containing bacterial E3 ligase family.</text>
</comment>
<dbReference type="Pfam" id="PF00560">
    <property type="entry name" value="LRR_1"/>
    <property type="match status" value="1"/>
</dbReference>
<dbReference type="InterPro" id="IPR003591">
    <property type="entry name" value="Leu-rich_rpt_typical-subtyp"/>
</dbReference>
<dbReference type="GO" id="GO:0005576">
    <property type="term" value="C:extracellular region"/>
    <property type="evidence" value="ECO:0007669"/>
    <property type="project" value="UniProtKB-UniRule"/>
</dbReference>
<dbReference type="GO" id="GO:0016567">
    <property type="term" value="P:protein ubiquitination"/>
    <property type="evidence" value="ECO:0007669"/>
    <property type="project" value="InterPro"/>
</dbReference>
<dbReference type="PANTHER" id="PTHR48051:SF1">
    <property type="entry name" value="RAS SUPPRESSOR PROTEIN 1"/>
    <property type="match status" value="1"/>
</dbReference>
<keyword evidence="3" id="KW-0433">Leucine-rich repeat</keyword>
<sequence length="2406" mass="266666">MSPDSSPQQVNDKPAKPVVTGSLHAAYLEGAVPQWLVDAAAQRKDEIRQARPVIPAWYRQASSQQRQVLDSSFRNSVLAQSALDKTMSPLKDIDAFARPLLTQALQERCKVTVDVDKTFLSLRRSLTMGIFSVEIGSFEVLNLTMLQAALHNFEIRECLPGAFHDSSGFEEETTTAGTFAPVTVNLTVMEFLRLCRHLDLGAKYQAYLKAFFHTADPDLAKTLRTQFIASQKAAMRAAAEQALLTKDIRPEEHAMIVSVIDGEKHPEVSGRQVWFHDLSLMRHRLTGCVAFAIGQRRRAPEAVIVYVPNDPEHPLKRYTGTQMEETFKRRLTARDTQAEQSAGPTPYQQFISQFLDYDQRPYYFSQFVRESADSPPNIISSPWRRVPAAFGMLSAFVDFKELPPEYPPMEPEPDPYIAVSIMAHNERDPWAENSDLWARLYTQHCEKVLADARSHAVPSSDIDAKVRDAKLAALLQVGLLVLNLVSMFVPVLGEVMLAIMAGQLLYETFEGALEWSEGDKHAAKAHLIDVAENLALLGVMSAAGAGLRKLGAVKPEPVIEDLHPVTLPNGETRLWNPDLSGYQQDISLSDATGPDQSGRYQLDGKTYLRQGEKVYELIVDPSTAQWRIKHPAEPNAYQPVLQHNGQGAWRHTLEQPMSWNRLTLLRRMGHVTDGLSDEMLLTLADVSGVSENSLRKMHLDHASAPPELRDALRLFKADAQAVQMIEQLRGATPIDDRYLLALPLVTQMPRWPYDRVLEVFAGPELSGPSIRYGSEKAVPGVSIKPAIQLTRTQVLNGQMPERILAGLEENEINYLLGRETAQFRVARPEAFGQQLTEHVYTRQASIVESLYRSSEPDSVRLRILRRETPGLSEAAAQDVLDHATPAERVRLDTTRRAPLNMLEEARWHAGRGRQTRAFAGLHSENLASADSRRLALHAMSKLPGWPQSLRLEIRAGSPTGALLDSLGENTAANRKYLIKDGLFYQAFDDRGQPLNSTPRPADSFYRAIMRVLPDDNAAAMGLSDGSRSHALQRKVIESAFKHREGVAQLLAPQAKRFKAPSRIGATLKGYYASGRGSGLLPSLWVRVMELYPGPQQAEAFLQQQRGRTDQQIFSVLQMRQREWEGLNAALDQWQAGPSGSEAAQGRARFAQAVRDAWRNAPLAAQVPDAARLALVCDAPLPELNTSFAHIRELSVAGSGLTDANADAFLAQFPEVTHLSIGNLERGLEYLSSRTRPLTSVPSAVARLPRLVSLRFSTHAPALAADFPATLGTLTSLETLHLDYAGFDARSLHALDLSPLRHLRSLRIDAPHALWQWPAYVERLAQLERLDLTHSAIRTLPESLYSGQERLWAGLSLDWAALAPAQFMRAYEYVRNYSGELGHLVDLNQMVSQYCRAELDFMATLPDLLDPLPASFDAAWTTPEARMTAITRLRAEHDAIFAQFHMPAHPQAMRSAGLRWQWATGRNAGILRALKQSWNAAIRQRYGVPGDIATFELPVSRVGLIEQAGMEQIIELPALPAGSFAHVRTLRLGQLDVPVEQARAFIRGFSATETLVMTGNNFTELPFAAADLPALRQLDVSANSIVITPAVQAQFNGLQRLGSLNLQANPLGQLDVSAFRHLQALNLRATRLQAWPAGAERLERLYWLDLRDNAIAALPPQALADPHALMKVNLSGNAFSPAGEVALNAALQRIEHSFVLPEGTLARFAEEPVPDNILPSQSGWSLTSLLLVLPEQRIASPGEAGRLTNLQRLHPGMTQERAVQVLQNLRETGLSSGQIDVQIAQWHQACEGLTRQLNGWLFTRGVPTGERRVSAQSRSRAAVRIREAWRAGLGHSPDAEGLTLGLEGLQIGDLPSLTVPLASVTTLDLSGVGMTSAGASGFLGAFANLRTLRLSGNGLTAVPEPLLRMSQLERLEMQYCDLSSATSVYPLLGSIRLRWLDLSYNELQVFNPPGSGAVETLDLRFNQLIDWPGGALEAPNLRTLNLSGNDITEIPDELFDGSHAQLIAGTDLSENTELSLHALQRLRFQSRVNHAPEILGIAREDIDGMIDAHVFGIDESGFSESGSDSNGSAEGAVGVDIYAVVAPVEPVSNPALAISPEALNPWLAGAPPALASTRTTLWTRLAEEPNHERFFQLIYLLRYAQDFRVARAELTHRLWRVMEAAGENSELRELMFHNAETHGACPDGRILTFSELEVRAYEYTALRDIPHDRPDLRGRALLDLTRRLFRLERVDRLAEVAGRHQDRAQIRLRYRLGMTRGWPDGLELPGQPEHSLYDTPISGQRLINARAAVLADEASSLFLDDLISRDYWSRYLKDIYPDVFDELERNATQRLEEVEDAHPDKHGDEASRERYLEAMNLLEIELALARADRLKELSRTELQKLATVVIDAPPAPSSPQPGPSRRQ</sequence>
<dbReference type="EC" id="2.3.2.27" evidence="2"/>
<organism evidence="8 9">
    <name type="scientific">Pseudomonas zeae</name>
    <dbReference type="NCBI Taxonomy" id="2745510"/>
    <lineage>
        <taxon>Bacteria</taxon>
        <taxon>Pseudomonadati</taxon>
        <taxon>Pseudomonadota</taxon>
        <taxon>Gammaproteobacteria</taxon>
        <taxon>Pseudomonadales</taxon>
        <taxon>Pseudomonadaceae</taxon>
        <taxon>Pseudomonas</taxon>
    </lineage>
</organism>
<keyword evidence="4" id="KW-0677">Repeat</keyword>
<evidence type="ECO:0000256" key="5">
    <source>
        <dbReference type="ARBA" id="ARBA00023026"/>
    </source>
</evidence>
<dbReference type="EMBL" id="CP077090">
    <property type="protein sequence ID" value="QXI14312.1"/>
    <property type="molecule type" value="Genomic_DNA"/>
</dbReference>